<evidence type="ECO:0000313" key="2">
    <source>
        <dbReference type="Proteomes" id="UP000295680"/>
    </source>
</evidence>
<organism evidence="1 2">
    <name type="scientific">Actinocrispum wychmicini</name>
    <dbReference type="NCBI Taxonomy" id="1213861"/>
    <lineage>
        <taxon>Bacteria</taxon>
        <taxon>Bacillati</taxon>
        <taxon>Actinomycetota</taxon>
        <taxon>Actinomycetes</taxon>
        <taxon>Pseudonocardiales</taxon>
        <taxon>Pseudonocardiaceae</taxon>
        <taxon>Actinocrispum</taxon>
    </lineage>
</organism>
<dbReference type="RefSeq" id="WP_165960534.1">
    <property type="nucleotide sequence ID" value="NZ_SLWS01000004.1"/>
</dbReference>
<evidence type="ECO:0000313" key="1">
    <source>
        <dbReference type="EMBL" id="TCO59890.1"/>
    </source>
</evidence>
<name>A0A4V2S7G9_9PSEU</name>
<accession>A0A4V2S7G9</accession>
<dbReference type="EMBL" id="SLWS01000004">
    <property type="protein sequence ID" value="TCO59890.1"/>
    <property type="molecule type" value="Genomic_DNA"/>
</dbReference>
<proteinExistence type="predicted"/>
<protein>
    <submittedName>
        <fullName evidence="1">Uncharacterized protein</fullName>
    </submittedName>
</protein>
<dbReference type="Proteomes" id="UP000295680">
    <property type="component" value="Unassembled WGS sequence"/>
</dbReference>
<reference evidence="1 2" key="1">
    <citation type="submission" date="2019-03" db="EMBL/GenBank/DDBJ databases">
        <title>Genomic Encyclopedia of Type Strains, Phase IV (KMG-IV): sequencing the most valuable type-strain genomes for metagenomic binning, comparative biology and taxonomic classification.</title>
        <authorList>
            <person name="Goeker M."/>
        </authorList>
    </citation>
    <scope>NUCLEOTIDE SEQUENCE [LARGE SCALE GENOMIC DNA]</scope>
    <source>
        <strain evidence="1 2">DSM 45934</strain>
    </source>
</reference>
<dbReference type="AlphaFoldDB" id="A0A4V2S7G9"/>
<comment type="caution">
    <text evidence="1">The sequence shown here is derived from an EMBL/GenBank/DDBJ whole genome shotgun (WGS) entry which is preliminary data.</text>
</comment>
<keyword evidence="2" id="KW-1185">Reference proteome</keyword>
<sequence>MTATINTTIIRTERTVLGNPPNRRAQLRMRWEVSVDKNGNRSLRARWTEDKFGVAQK</sequence>
<gene>
    <name evidence="1" type="ORF">EV192_104733</name>
</gene>